<comment type="caution">
    <text evidence="6">The sequence shown here is derived from an EMBL/GenBank/DDBJ whole genome shotgun (WGS) entry which is preliminary data.</text>
</comment>
<dbReference type="GO" id="GO:0035438">
    <property type="term" value="F:cyclic-di-GMP binding"/>
    <property type="evidence" value="ECO:0007669"/>
    <property type="project" value="InterPro"/>
</dbReference>
<keyword evidence="4" id="KW-0812">Transmembrane</keyword>
<dbReference type="Proteomes" id="UP000252355">
    <property type="component" value="Unassembled WGS sequence"/>
</dbReference>
<gene>
    <name evidence="6" type="ORF">OZSIB_0613</name>
</gene>
<dbReference type="PANTHER" id="PTHR32089:SF112">
    <property type="entry name" value="LYSOZYME-LIKE PROTEIN-RELATED"/>
    <property type="match status" value="1"/>
</dbReference>
<feature type="transmembrane region" description="Helical" evidence="4">
    <location>
        <begin position="20"/>
        <end position="40"/>
    </location>
</feature>
<feature type="domain" description="Methyl-accepting transducer" evidence="5">
    <location>
        <begin position="142"/>
        <end position="378"/>
    </location>
</feature>
<dbReference type="EMBL" id="QOQW01000001">
    <property type="protein sequence ID" value="RCK81479.1"/>
    <property type="molecule type" value="Genomic_DNA"/>
</dbReference>
<proteinExistence type="predicted"/>
<name>A0A367ZUT6_9BACT</name>
<dbReference type="CDD" id="cd11386">
    <property type="entry name" value="MCP_signal"/>
    <property type="match status" value="1"/>
</dbReference>
<sequence length="568" mass="61564">MGLSSVLINKKADPQKNVWITSFVIGGIVGAVFAGLGLALFGSALSKVKTNFILVALGVGLGAGALIGWFGREIILGLITLVLNDLEERVGLQRTGFTSTKTGLSRDLDIFEQMFNLVVSVLKRVLMISFRLEEASTDLDRTAQVSSQVIKEIVEKVEQVNKNAVENAANLRETISSLENSFSITKDISSKLVIAREDSQGVAQIAQTTQSSVKESVDKMIKIKELTEGSAKLVNDLNDRSKQIGAILTEIANIAEKTNLLALNAAIEAARAGEQGRGFAVVAEEVRKLARGSAESSKKINNLINDILQKTEHAAEMMRSNTAKVYEGMDVINAVNASLGKMVTTAMTLNDIIKDISTSAQQQSETSDQMYQKVNTISKITDQISQQIQNVANAALGKTVIVDQTSSSAKELRTLSDIFQNALVPFKFKVEGANKRAFVRTEARIPCKFKVLLSGELIDSTLTSGDFEMRGVITNLSAGGCVVETTEDIEQGKYVIFSFQLGNQFVQGIQGRLVRLKKSASADVEALGKETYEGIISFNNVSPEHEKIIVEFVLNAQKQFEQALGIEG</sequence>
<dbReference type="SMART" id="SM00283">
    <property type="entry name" value="MA"/>
    <property type="match status" value="1"/>
</dbReference>
<reference evidence="6 7" key="1">
    <citation type="submission" date="2018-05" db="EMBL/GenBank/DDBJ databases">
        <title>A metagenomic window into the 2 km-deep terrestrial subsurface aquifer revealed taxonomically and functionally diverse microbial community comprising novel uncultured bacterial lineages.</title>
        <authorList>
            <person name="Kadnikov V.V."/>
            <person name="Mardanov A.V."/>
            <person name="Beletsky A.V."/>
            <person name="Banks D."/>
            <person name="Pimenov N.V."/>
            <person name="Frank Y.A."/>
            <person name="Karnachuk O.V."/>
            <person name="Ravin N.V."/>
        </authorList>
    </citation>
    <scope>NUCLEOTIDE SEQUENCE [LARGE SCALE GENOMIC DNA]</scope>
    <source>
        <strain evidence="6">BY5</strain>
    </source>
</reference>
<dbReference type="Pfam" id="PF07238">
    <property type="entry name" value="PilZ"/>
    <property type="match status" value="1"/>
</dbReference>
<evidence type="ECO:0000313" key="7">
    <source>
        <dbReference type="Proteomes" id="UP000252355"/>
    </source>
</evidence>
<evidence type="ECO:0000256" key="4">
    <source>
        <dbReference type="SAM" id="Phobius"/>
    </source>
</evidence>
<dbReference type="Gene3D" id="1.10.287.950">
    <property type="entry name" value="Methyl-accepting chemotaxis protein"/>
    <property type="match status" value="1"/>
</dbReference>
<accession>A0A367ZUT6</accession>
<dbReference type="PANTHER" id="PTHR32089">
    <property type="entry name" value="METHYL-ACCEPTING CHEMOTAXIS PROTEIN MCPB"/>
    <property type="match status" value="1"/>
</dbReference>
<keyword evidence="3" id="KW-0175">Coiled coil</keyword>
<dbReference type="SUPFAM" id="SSF58104">
    <property type="entry name" value="Methyl-accepting chemotaxis protein (MCP) signaling domain"/>
    <property type="match status" value="1"/>
</dbReference>
<dbReference type="AlphaFoldDB" id="A0A367ZUT6"/>
<dbReference type="GO" id="GO:0016020">
    <property type="term" value="C:membrane"/>
    <property type="evidence" value="ECO:0007669"/>
    <property type="project" value="InterPro"/>
</dbReference>
<dbReference type="Pfam" id="PF00015">
    <property type="entry name" value="MCPsignal"/>
    <property type="match status" value="1"/>
</dbReference>
<keyword evidence="4" id="KW-0472">Membrane</keyword>
<organism evidence="6 7">
    <name type="scientific">Candidatus Ozemobacter sibiricus</name>
    <dbReference type="NCBI Taxonomy" id="2268124"/>
    <lineage>
        <taxon>Bacteria</taxon>
        <taxon>Candidatus Ozemobacteria</taxon>
        <taxon>Candidatus Ozemobacterales</taxon>
        <taxon>Candidatus Ozemobacteraceae</taxon>
        <taxon>Candidatus Ozemobacter</taxon>
    </lineage>
</organism>
<protein>
    <submittedName>
        <fullName evidence="6">Methyl-accepting chemotaxis protein</fullName>
    </submittedName>
</protein>
<evidence type="ECO:0000313" key="6">
    <source>
        <dbReference type="EMBL" id="RCK81479.1"/>
    </source>
</evidence>
<feature type="transmembrane region" description="Helical" evidence="4">
    <location>
        <begin position="52"/>
        <end position="71"/>
    </location>
</feature>
<evidence type="ECO:0000259" key="5">
    <source>
        <dbReference type="PROSITE" id="PS50111"/>
    </source>
</evidence>
<dbReference type="PROSITE" id="PS50111">
    <property type="entry name" value="CHEMOTAXIS_TRANSDUC_2"/>
    <property type="match status" value="1"/>
</dbReference>
<evidence type="ECO:0000256" key="2">
    <source>
        <dbReference type="PROSITE-ProRule" id="PRU00284"/>
    </source>
</evidence>
<dbReference type="GO" id="GO:0007165">
    <property type="term" value="P:signal transduction"/>
    <property type="evidence" value="ECO:0007669"/>
    <property type="project" value="UniProtKB-KW"/>
</dbReference>
<keyword evidence="4" id="KW-1133">Transmembrane helix</keyword>
<keyword evidence="1 2" id="KW-0807">Transducer</keyword>
<dbReference type="InterPro" id="IPR009875">
    <property type="entry name" value="PilZ_domain"/>
</dbReference>
<evidence type="ECO:0000256" key="3">
    <source>
        <dbReference type="SAM" id="Coils"/>
    </source>
</evidence>
<evidence type="ECO:0000256" key="1">
    <source>
        <dbReference type="ARBA" id="ARBA00023224"/>
    </source>
</evidence>
<dbReference type="InterPro" id="IPR004089">
    <property type="entry name" value="MCPsignal_dom"/>
</dbReference>
<feature type="coiled-coil region" evidence="3">
    <location>
        <begin position="154"/>
        <end position="181"/>
    </location>
</feature>